<dbReference type="CDD" id="cd10234">
    <property type="entry name" value="ASKHA_NBD_HSP70_DnaK-like"/>
    <property type="match status" value="1"/>
</dbReference>
<evidence type="ECO:0000256" key="4">
    <source>
        <dbReference type="ARBA" id="ARBA00022741"/>
    </source>
</evidence>
<dbReference type="HAMAP" id="MF_00332">
    <property type="entry name" value="DnaK"/>
    <property type="match status" value="1"/>
</dbReference>
<dbReference type="FunFam" id="2.60.34.10:FF:000014">
    <property type="entry name" value="Chaperone protein DnaK HSP70"/>
    <property type="match status" value="1"/>
</dbReference>
<evidence type="ECO:0000256" key="8">
    <source>
        <dbReference type="HAMAP-Rule" id="MF_00332"/>
    </source>
</evidence>
<evidence type="ECO:0000256" key="1">
    <source>
        <dbReference type="ARBA" id="ARBA00002290"/>
    </source>
</evidence>
<dbReference type="GO" id="GO:0140662">
    <property type="term" value="F:ATP-dependent protein folding chaperone"/>
    <property type="evidence" value="ECO:0007669"/>
    <property type="project" value="InterPro"/>
</dbReference>
<dbReference type="InterPro" id="IPR029047">
    <property type="entry name" value="HSP70_peptide-bd_sf"/>
</dbReference>
<dbReference type="PROSITE" id="PS00329">
    <property type="entry name" value="HSP70_2"/>
    <property type="match status" value="1"/>
</dbReference>
<dbReference type="InterPro" id="IPR018181">
    <property type="entry name" value="Heat_shock_70_CS"/>
</dbReference>
<evidence type="ECO:0000256" key="6">
    <source>
        <dbReference type="ARBA" id="ARBA00023016"/>
    </source>
</evidence>
<dbReference type="EMBL" id="CP063311">
    <property type="protein sequence ID" value="QOV21343.1"/>
    <property type="molecule type" value="Genomic_DNA"/>
</dbReference>
<dbReference type="NCBIfam" id="NF003520">
    <property type="entry name" value="PRK05183.1"/>
    <property type="match status" value="1"/>
</dbReference>
<dbReference type="InterPro" id="IPR012725">
    <property type="entry name" value="Chaperone_DnaK"/>
</dbReference>
<dbReference type="SUPFAM" id="SSF100934">
    <property type="entry name" value="Heat shock protein 70kD (HSP70), C-terminal subdomain"/>
    <property type="match status" value="1"/>
</dbReference>
<keyword evidence="7 8" id="KW-0143">Chaperone</keyword>
<accession>A0A7U3RXR9</accession>
<dbReference type="KEGG" id="aee:IM676_11220"/>
<evidence type="ECO:0000313" key="12">
    <source>
        <dbReference type="Proteomes" id="UP000593846"/>
    </source>
</evidence>
<keyword evidence="12" id="KW-1185">Reference proteome</keyword>
<name>A0A7U3RXR9_9CYAN</name>
<evidence type="ECO:0000256" key="10">
    <source>
        <dbReference type="SAM" id="Coils"/>
    </source>
</evidence>
<dbReference type="Proteomes" id="UP000593846">
    <property type="component" value="Chromosome"/>
</dbReference>
<evidence type="ECO:0000313" key="11">
    <source>
        <dbReference type="EMBL" id="QOV21343.1"/>
    </source>
</evidence>
<dbReference type="RefSeq" id="WP_200986999.1">
    <property type="nucleotide sequence ID" value="NZ_CP063311.1"/>
</dbReference>
<evidence type="ECO:0000256" key="5">
    <source>
        <dbReference type="ARBA" id="ARBA00022840"/>
    </source>
</evidence>
<dbReference type="SUPFAM" id="SSF53067">
    <property type="entry name" value="Actin-like ATPase domain"/>
    <property type="match status" value="2"/>
</dbReference>
<dbReference type="InterPro" id="IPR043129">
    <property type="entry name" value="ATPase_NBD"/>
</dbReference>
<dbReference type="Gene3D" id="3.90.640.10">
    <property type="entry name" value="Actin, Chain A, domain 4"/>
    <property type="match status" value="1"/>
</dbReference>
<dbReference type="Pfam" id="PF00012">
    <property type="entry name" value="HSP70"/>
    <property type="match status" value="1"/>
</dbReference>
<keyword evidence="3 8" id="KW-0597">Phosphoprotein</keyword>
<reference evidence="12" key="1">
    <citation type="submission" date="2020-10" db="EMBL/GenBank/DDBJ databases">
        <title>Genome-based taxonomic classification of the species Anabaenopsis elenkinii.</title>
        <authorList>
            <person name="Delbaje E."/>
            <person name="Andreote A.P.D."/>
            <person name="Pellegrinetti T.A."/>
            <person name="Cruz R.B."/>
            <person name="Branco L.H.Z."/>
            <person name="Fiore M.F."/>
        </authorList>
    </citation>
    <scope>NUCLEOTIDE SEQUENCE [LARGE SCALE GENOMIC DNA]</scope>
    <source>
        <strain evidence="12">CCIBt3563</strain>
    </source>
</reference>
<dbReference type="SUPFAM" id="SSF100920">
    <property type="entry name" value="Heat shock protein 70kD (HSP70), peptide-binding domain"/>
    <property type="match status" value="1"/>
</dbReference>
<dbReference type="Gene3D" id="3.30.420.40">
    <property type="match status" value="2"/>
</dbReference>
<sequence length="619" mass="67159">MAKVIGIDLGTTNSCAAVIEGGRPVVIPNAEGQRVTPSVVAYTKSGERLVGQIARRQAVINPENTFYSVKRFIGRKYEEITHEATEVSYKTLRDRNGNVKLDCVAAGKQFAPEEVSAQVLRKLVDDASKYLGKKVTQAVITVPAYFNDSQRQATKDAGKIAGLEVLRIINEPTAAALAYGLDKKENETILVFDLGGGTFDVSILEVGDGVFEVKSTSGDTHLGGDDFDKKIVDWLAVEFQHNQGVDLRQDKQALQRLTEAAEKAKIELSSATQTNINLPFITATPAGPQHLDMTLTRAEFEEMTADLLDRCRHPVQQALQDAKLSNKQIDEVVLVGGSTRIPAVQELVRRIIGQDPCQGVNPDEVVAVGAAIQAGVLAGEVKDILLLDVTPLSLGVETLGGVMTRIIDRNTTIPVKKSEIFSTAADGQANVEVHVLQGERELARDNKSLGTFRLDGIPAAPRGVPQIDVTFDIDANGILSVTAQDKATGKQQSISITGASTLDKRDVDNMVRDAQAHAEEDRQRREQIDTKNLADSLVYQAEKQIRDLGDKVSSSDRTRVEGLITDLREAMNQDNFDRMKSLTQELQQALMQIGSAVYAQAGGTTTGEDVIDADFVESK</sequence>
<comment type="function">
    <text evidence="1 8">Acts as a chaperone.</text>
</comment>
<evidence type="ECO:0000256" key="7">
    <source>
        <dbReference type="ARBA" id="ARBA00023186"/>
    </source>
</evidence>
<dbReference type="PROSITE" id="PS01036">
    <property type="entry name" value="HSP70_3"/>
    <property type="match status" value="1"/>
</dbReference>
<dbReference type="PANTHER" id="PTHR19375">
    <property type="entry name" value="HEAT SHOCK PROTEIN 70KDA"/>
    <property type="match status" value="1"/>
</dbReference>
<dbReference type="Gene3D" id="2.60.34.10">
    <property type="entry name" value="Substrate Binding Domain Of DNAk, Chain A, domain 1"/>
    <property type="match status" value="1"/>
</dbReference>
<organism evidence="11 12">
    <name type="scientific">Anabaenopsis elenkinii CCIBt3563</name>
    <dbReference type="NCBI Taxonomy" id="2779889"/>
    <lineage>
        <taxon>Bacteria</taxon>
        <taxon>Bacillati</taxon>
        <taxon>Cyanobacteriota</taxon>
        <taxon>Cyanophyceae</taxon>
        <taxon>Nostocales</taxon>
        <taxon>Nodulariaceae</taxon>
        <taxon>Anabaenopsis</taxon>
    </lineage>
</organism>
<evidence type="ECO:0000256" key="3">
    <source>
        <dbReference type="ARBA" id="ARBA00022553"/>
    </source>
</evidence>
<dbReference type="FunFam" id="3.30.420.40:FF:000004">
    <property type="entry name" value="Molecular chaperone DnaK"/>
    <property type="match status" value="1"/>
</dbReference>
<feature type="modified residue" description="Phosphothreonine; by autocatalysis" evidence="8">
    <location>
        <position position="198"/>
    </location>
</feature>
<dbReference type="AlphaFoldDB" id="A0A7U3RXR9"/>
<feature type="coiled-coil region" evidence="10">
    <location>
        <begin position="247"/>
        <end position="274"/>
    </location>
</feature>
<gene>
    <name evidence="8 11" type="primary">dnaK</name>
    <name evidence="11" type="ORF">IM676_11220</name>
</gene>
<keyword evidence="4 8" id="KW-0547">Nucleotide-binding</keyword>
<keyword evidence="10" id="KW-0175">Coiled coil</keyword>
<dbReference type="FunFam" id="1.20.1270.10:FF:000001">
    <property type="entry name" value="Molecular chaperone DnaK"/>
    <property type="match status" value="1"/>
</dbReference>
<protein>
    <recommendedName>
        <fullName evidence="8">Chaperone protein DnaK</fullName>
    </recommendedName>
    <alternativeName>
        <fullName evidence="8">HSP70</fullName>
    </alternativeName>
    <alternativeName>
        <fullName evidence="8">Heat shock 70 kDa protein</fullName>
    </alternativeName>
    <alternativeName>
        <fullName evidence="8">Heat shock protein 70</fullName>
    </alternativeName>
</protein>
<keyword evidence="5 8" id="KW-0067">ATP-binding</keyword>
<dbReference type="NCBIfam" id="TIGR02350">
    <property type="entry name" value="prok_dnaK"/>
    <property type="match status" value="1"/>
</dbReference>
<dbReference type="InterPro" id="IPR013126">
    <property type="entry name" value="Hsp_70_fam"/>
</dbReference>
<evidence type="ECO:0000256" key="2">
    <source>
        <dbReference type="ARBA" id="ARBA00007381"/>
    </source>
</evidence>
<dbReference type="PROSITE" id="PS00297">
    <property type="entry name" value="HSP70_1"/>
    <property type="match status" value="1"/>
</dbReference>
<dbReference type="NCBIfam" id="NF001413">
    <property type="entry name" value="PRK00290.1"/>
    <property type="match status" value="1"/>
</dbReference>
<dbReference type="FunFam" id="3.90.640.10:FF:000003">
    <property type="entry name" value="Molecular chaperone DnaK"/>
    <property type="match status" value="1"/>
</dbReference>
<comment type="induction">
    <text evidence="8">By stress conditions e.g. heat shock.</text>
</comment>
<dbReference type="InterPro" id="IPR029048">
    <property type="entry name" value="HSP70_C_sf"/>
</dbReference>
<dbReference type="GO" id="GO:0005524">
    <property type="term" value="F:ATP binding"/>
    <property type="evidence" value="ECO:0007669"/>
    <property type="project" value="UniProtKB-UniRule"/>
</dbReference>
<dbReference type="PRINTS" id="PR00301">
    <property type="entry name" value="HEATSHOCK70"/>
</dbReference>
<dbReference type="GO" id="GO:0051082">
    <property type="term" value="F:unfolded protein binding"/>
    <property type="evidence" value="ECO:0007669"/>
    <property type="project" value="InterPro"/>
</dbReference>
<proteinExistence type="evidence at transcript level"/>
<evidence type="ECO:0000256" key="9">
    <source>
        <dbReference type="RuleBase" id="RU003322"/>
    </source>
</evidence>
<keyword evidence="6 8" id="KW-0346">Stress response</keyword>
<comment type="similarity">
    <text evidence="2 8 9">Belongs to the heat shock protein 70 family.</text>
</comment>
<dbReference type="Gene3D" id="1.20.1270.10">
    <property type="match status" value="1"/>
</dbReference>